<feature type="region of interest" description="Disordered" evidence="1">
    <location>
        <begin position="1"/>
        <end position="43"/>
    </location>
</feature>
<dbReference type="Proteomes" id="UP001139336">
    <property type="component" value="Unassembled WGS sequence"/>
</dbReference>
<comment type="caution">
    <text evidence="2">The sequence shown here is derived from an EMBL/GenBank/DDBJ whole genome shotgun (WGS) entry which is preliminary data.</text>
</comment>
<dbReference type="Pfam" id="PF16259">
    <property type="entry name" value="DUF4913"/>
    <property type="match status" value="1"/>
</dbReference>
<evidence type="ECO:0000313" key="2">
    <source>
        <dbReference type="EMBL" id="MCF4006130.1"/>
    </source>
</evidence>
<feature type="compositionally biased region" description="Acidic residues" evidence="1">
    <location>
        <begin position="1"/>
        <end position="16"/>
    </location>
</feature>
<sequence length="155" mass="18275">MSGFDPELDDVNEPSMDDLASLYDEDNELNEGSEGAEDTNDGMINDPYFPDVYSFVEDFLLGLYPTTLADQKQVNWNKWWYKHEFAIARLTALWMRYEQLRVEDPQAHLETFLRVHADYHMKWLMTDGEFFSRTKRTNQDACPLPSDARKDFEDQ</sequence>
<dbReference type="RefSeq" id="WP_236117905.1">
    <property type="nucleotide sequence ID" value="NZ_JAKGSI010000001.1"/>
</dbReference>
<organism evidence="2 3">
    <name type="scientific">Corynebacterium uropygiale</name>
    <dbReference type="NCBI Taxonomy" id="1775911"/>
    <lineage>
        <taxon>Bacteria</taxon>
        <taxon>Bacillati</taxon>
        <taxon>Actinomycetota</taxon>
        <taxon>Actinomycetes</taxon>
        <taxon>Mycobacteriales</taxon>
        <taxon>Corynebacteriaceae</taxon>
        <taxon>Corynebacterium</taxon>
    </lineage>
</organism>
<evidence type="ECO:0000313" key="3">
    <source>
        <dbReference type="Proteomes" id="UP001139336"/>
    </source>
</evidence>
<dbReference type="EMBL" id="JAKGSI010000001">
    <property type="protein sequence ID" value="MCF4006130.1"/>
    <property type="molecule type" value="Genomic_DNA"/>
</dbReference>
<protein>
    <submittedName>
        <fullName evidence="2">DUF4913 domain-containing protein</fullName>
    </submittedName>
</protein>
<dbReference type="AlphaFoldDB" id="A0A9X1QQ35"/>
<accession>A0A9X1QQ35</accession>
<reference evidence="2" key="1">
    <citation type="submission" date="2022-01" db="EMBL/GenBank/DDBJ databases">
        <title>Corynebacterium sp. nov isolated from isolated from the feces of the greater white-fronted geese (Anser albifrons) at Poyang Lake, PR China.</title>
        <authorList>
            <person name="Liu Q."/>
        </authorList>
    </citation>
    <scope>NUCLEOTIDE SEQUENCE</scope>
    <source>
        <strain evidence="2">JCM 32435</strain>
    </source>
</reference>
<gene>
    <name evidence="2" type="ORF">L1O03_02920</name>
</gene>
<dbReference type="InterPro" id="IPR032584">
    <property type="entry name" value="DUF4913"/>
</dbReference>
<keyword evidence="3" id="KW-1185">Reference proteome</keyword>
<feature type="compositionally biased region" description="Acidic residues" evidence="1">
    <location>
        <begin position="23"/>
        <end position="40"/>
    </location>
</feature>
<evidence type="ECO:0000256" key="1">
    <source>
        <dbReference type="SAM" id="MobiDB-lite"/>
    </source>
</evidence>
<name>A0A9X1QQ35_9CORY</name>
<proteinExistence type="predicted"/>